<proteinExistence type="predicted"/>
<sequence>MDAPEFAAAFRKLHFLKLECNTTSNNADTLKYSLKNHFNTAVIDIIGSLDENANSIELEALDSSKNSKGSKLFRVTIKKDVDLLEYDTQCDLMSMTGQLISSITMKDMGLSTYNYNVLNSAGAALFQVSKKQIQPGHNEFQITTVTGCVTARIDIHNGKVLLSMTPELDPFSKVTFVCLMMLMDLAENQQNEPQPSKIESASAMDTRKFYTNQKLIA</sequence>
<name>A0A1D2MUI5_ORCCI</name>
<organism evidence="1 2">
    <name type="scientific">Orchesella cincta</name>
    <name type="common">Springtail</name>
    <name type="synonym">Podura cincta</name>
    <dbReference type="NCBI Taxonomy" id="48709"/>
    <lineage>
        <taxon>Eukaryota</taxon>
        <taxon>Metazoa</taxon>
        <taxon>Ecdysozoa</taxon>
        <taxon>Arthropoda</taxon>
        <taxon>Hexapoda</taxon>
        <taxon>Collembola</taxon>
        <taxon>Entomobryomorpha</taxon>
        <taxon>Entomobryoidea</taxon>
        <taxon>Orchesellidae</taxon>
        <taxon>Orchesellinae</taxon>
        <taxon>Orchesella</taxon>
    </lineage>
</organism>
<evidence type="ECO:0000313" key="1">
    <source>
        <dbReference type="EMBL" id="ODM96558.1"/>
    </source>
</evidence>
<accession>A0A1D2MUI5</accession>
<dbReference type="AlphaFoldDB" id="A0A1D2MUI5"/>
<gene>
    <name evidence="1" type="ORF">Ocin01_10127</name>
</gene>
<evidence type="ECO:0000313" key="2">
    <source>
        <dbReference type="Proteomes" id="UP000094527"/>
    </source>
</evidence>
<dbReference type="Proteomes" id="UP000094527">
    <property type="component" value="Unassembled WGS sequence"/>
</dbReference>
<keyword evidence="2" id="KW-1185">Reference proteome</keyword>
<comment type="caution">
    <text evidence="1">The sequence shown here is derived from an EMBL/GenBank/DDBJ whole genome shotgun (WGS) entry which is preliminary data.</text>
</comment>
<protein>
    <submittedName>
        <fullName evidence="1">Uncharacterized protein</fullName>
    </submittedName>
</protein>
<dbReference type="EMBL" id="LJIJ01000527">
    <property type="protein sequence ID" value="ODM96558.1"/>
    <property type="molecule type" value="Genomic_DNA"/>
</dbReference>
<reference evidence="1 2" key="1">
    <citation type="journal article" date="2016" name="Genome Biol. Evol.">
        <title>Gene Family Evolution Reflects Adaptation to Soil Environmental Stressors in the Genome of the Collembolan Orchesella cincta.</title>
        <authorList>
            <person name="Faddeeva-Vakhrusheva A."/>
            <person name="Derks M.F."/>
            <person name="Anvar S.Y."/>
            <person name="Agamennone V."/>
            <person name="Suring W."/>
            <person name="Smit S."/>
            <person name="van Straalen N.M."/>
            <person name="Roelofs D."/>
        </authorList>
    </citation>
    <scope>NUCLEOTIDE SEQUENCE [LARGE SCALE GENOMIC DNA]</scope>
    <source>
        <tissue evidence="1">Mixed pool</tissue>
    </source>
</reference>